<protein>
    <recommendedName>
        <fullName evidence="2">Protein kinase domain-containing protein</fullName>
    </recommendedName>
</protein>
<evidence type="ECO:0000313" key="3">
    <source>
        <dbReference type="EMBL" id="CAI5452607.1"/>
    </source>
</evidence>
<feature type="compositionally biased region" description="Low complexity" evidence="1">
    <location>
        <begin position="382"/>
        <end position="395"/>
    </location>
</feature>
<dbReference type="PROSITE" id="PS50011">
    <property type="entry name" value="PROTEIN_KINASE_DOM"/>
    <property type="match status" value="1"/>
</dbReference>
<dbReference type="GO" id="GO:0005524">
    <property type="term" value="F:ATP binding"/>
    <property type="evidence" value="ECO:0007669"/>
    <property type="project" value="InterPro"/>
</dbReference>
<dbReference type="GO" id="GO:0005737">
    <property type="term" value="C:cytoplasm"/>
    <property type="evidence" value="ECO:0007669"/>
    <property type="project" value="TreeGrafter"/>
</dbReference>
<dbReference type="PANTHER" id="PTHR24348">
    <property type="entry name" value="SERINE/THREONINE-PROTEIN KINASE UNC-51-RELATED"/>
    <property type="match status" value="1"/>
</dbReference>
<sequence>MPLERVEPESQTQWYVNSLDNEENCEVSEKRIGWGARGEVFEGKFNGKIVAVKKSTNCDGGEISKEFEILKKLKHRNIIEFFYFQQKSTFSLIFMEYCEKGNLSDYVRANVIDKTMWMEWIRQITDGMLYLHENKIIHRDLKGPNILINSNDILRICDFGESRGYIESISQKMTFRGTFNYMAPEVLQEKKYSKKVDVYSFGMVLWEMLTGHTPFSKCNLHRIIYAVGRGILTLAFPPNSPRNFERLIRLCVSYNSKLRPSFKYIQSQFDIWFMDIMDIENWEGQCNEWHEYSKEIQYGKICKEDPDEKLYVKKSTPRILFNPQRKYVRSALELRRRAVLFSSSSSSDLNETCNSSPSDFCRYCRARSSDTLLLYTRRRRSGSPFSKSRSRSNSRPQSEDVGMKVSNEKPTKEDGNI</sequence>
<feature type="domain" description="Protein kinase" evidence="2">
    <location>
        <begin position="26"/>
        <end position="273"/>
    </location>
</feature>
<dbReference type="GO" id="GO:0004674">
    <property type="term" value="F:protein serine/threonine kinase activity"/>
    <property type="evidence" value="ECO:0007669"/>
    <property type="project" value="InterPro"/>
</dbReference>
<dbReference type="GO" id="GO:0006914">
    <property type="term" value="P:autophagy"/>
    <property type="evidence" value="ECO:0007669"/>
    <property type="project" value="UniProtKB-ARBA"/>
</dbReference>
<dbReference type="CDD" id="cd13999">
    <property type="entry name" value="STKc_MAP3K-like"/>
    <property type="match status" value="1"/>
</dbReference>
<evidence type="ECO:0000259" key="2">
    <source>
        <dbReference type="PROSITE" id="PS50011"/>
    </source>
</evidence>
<name>A0A9P1N9D5_9PELO</name>
<dbReference type="EMBL" id="CANHGI010000005">
    <property type="protein sequence ID" value="CAI5452607.1"/>
    <property type="molecule type" value="Genomic_DNA"/>
</dbReference>
<comment type="caution">
    <text evidence="3">The sequence shown here is derived from an EMBL/GenBank/DDBJ whole genome shotgun (WGS) entry which is preliminary data.</text>
</comment>
<dbReference type="InterPro" id="IPR000719">
    <property type="entry name" value="Prot_kinase_dom"/>
</dbReference>
<feature type="compositionally biased region" description="Basic and acidic residues" evidence="1">
    <location>
        <begin position="397"/>
        <end position="417"/>
    </location>
</feature>
<feature type="region of interest" description="Disordered" evidence="1">
    <location>
        <begin position="380"/>
        <end position="417"/>
    </location>
</feature>
<accession>A0A9P1N9D5</accession>
<dbReference type="PANTHER" id="PTHR24348:SF68">
    <property type="entry name" value="SERINE_THREONINE-PROTEIN KINASE ATG1C"/>
    <property type="match status" value="1"/>
</dbReference>
<dbReference type="Proteomes" id="UP001152747">
    <property type="component" value="Unassembled WGS sequence"/>
</dbReference>
<organism evidence="3 4">
    <name type="scientific">Caenorhabditis angaria</name>
    <dbReference type="NCBI Taxonomy" id="860376"/>
    <lineage>
        <taxon>Eukaryota</taxon>
        <taxon>Metazoa</taxon>
        <taxon>Ecdysozoa</taxon>
        <taxon>Nematoda</taxon>
        <taxon>Chromadorea</taxon>
        <taxon>Rhabditida</taxon>
        <taxon>Rhabditina</taxon>
        <taxon>Rhabditomorpha</taxon>
        <taxon>Rhabditoidea</taxon>
        <taxon>Rhabditidae</taxon>
        <taxon>Peloderinae</taxon>
        <taxon>Caenorhabditis</taxon>
    </lineage>
</organism>
<dbReference type="SMART" id="SM00220">
    <property type="entry name" value="S_TKc"/>
    <property type="match status" value="1"/>
</dbReference>
<dbReference type="Gene3D" id="1.10.510.10">
    <property type="entry name" value="Transferase(Phosphotransferase) domain 1"/>
    <property type="match status" value="1"/>
</dbReference>
<proteinExistence type="predicted"/>
<dbReference type="Pfam" id="PF00069">
    <property type="entry name" value="Pkinase"/>
    <property type="match status" value="1"/>
</dbReference>
<dbReference type="InterPro" id="IPR001245">
    <property type="entry name" value="Ser-Thr/Tyr_kinase_cat_dom"/>
</dbReference>
<gene>
    <name evidence="3" type="ORF">CAMP_LOCUS15244</name>
</gene>
<evidence type="ECO:0000313" key="4">
    <source>
        <dbReference type="Proteomes" id="UP001152747"/>
    </source>
</evidence>
<dbReference type="AlphaFoldDB" id="A0A9P1N9D5"/>
<keyword evidence="4" id="KW-1185">Reference proteome</keyword>
<dbReference type="PRINTS" id="PR00109">
    <property type="entry name" value="TYRKINASE"/>
</dbReference>
<dbReference type="SUPFAM" id="SSF56112">
    <property type="entry name" value="Protein kinase-like (PK-like)"/>
    <property type="match status" value="1"/>
</dbReference>
<dbReference type="InterPro" id="IPR011009">
    <property type="entry name" value="Kinase-like_dom_sf"/>
</dbReference>
<dbReference type="PROSITE" id="PS00108">
    <property type="entry name" value="PROTEIN_KINASE_ST"/>
    <property type="match status" value="1"/>
</dbReference>
<dbReference type="InterPro" id="IPR008271">
    <property type="entry name" value="Ser/Thr_kinase_AS"/>
</dbReference>
<dbReference type="OrthoDB" id="339325at2759"/>
<dbReference type="InterPro" id="IPR045269">
    <property type="entry name" value="Atg1-like"/>
</dbReference>
<dbReference type="GO" id="GO:0010506">
    <property type="term" value="P:regulation of autophagy"/>
    <property type="evidence" value="ECO:0007669"/>
    <property type="project" value="InterPro"/>
</dbReference>
<evidence type="ECO:0000256" key="1">
    <source>
        <dbReference type="SAM" id="MobiDB-lite"/>
    </source>
</evidence>
<reference evidence="3" key="1">
    <citation type="submission" date="2022-11" db="EMBL/GenBank/DDBJ databases">
        <authorList>
            <person name="Kikuchi T."/>
        </authorList>
    </citation>
    <scope>NUCLEOTIDE SEQUENCE</scope>
    <source>
        <strain evidence="3">PS1010</strain>
    </source>
</reference>
<dbReference type="GO" id="GO:0006950">
    <property type="term" value="P:response to stress"/>
    <property type="evidence" value="ECO:0007669"/>
    <property type="project" value="UniProtKB-ARBA"/>
</dbReference>